<sequence length="69" mass="7710">MNNQKVMEVLEKTSAHNYYDKIVHAKTKKITLFSIFPFTAAANLSDPREIVLVEDLAGLLGLNSGQFNN</sequence>
<protein>
    <submittedName>
        <fullName evidence="1">Uncharacterized protein</fullName>
    </submittedName>
</protein>
<organism evidence="1 2">
    <name type="scientific">candidate division WOR-1 bacterium RIFOXYC12_FULL_54_18</name>
    <dbReference type="NCBI Taxonomy" id="1802584"/>
    <lineage>
        <taxon>Bacteria</taxon>
        <taxon>Bacillati</taxon>
        <taxon>Saganbacteria</taxon>
    </lineage>
</organism>
<accession>A0A1F4T715</accession>
<dbReference type="EMBL" id="MEUG01000001">
    <property type="protein sequence ID" value="OGC28505.1"/>
    <property type="molecule type" value="Genomic_DNA"/>
</dbReference>
<proteinExistence type="predicted"/>
<evidence type="ECO:0000313" key="1">
    <source>
        <dbReference type="EMBL" id="OGC28505.1"/>
    </source>
</evidence>
<dbReference type="Proteomes" id="UP000178602">
    <property type="component" value="Unassembled WGS sequence"/>
</dbReference>
<reference evidence="1 2" key="1">
    <citation type="journal article" date="2016" name="Nat. Commun.">
        <title>Thousands of microbial genomes shed light on interconnected biogeochemical processes in an aquifer system.</title>
        <authorList>
            <person name="Anantharaman K."/>
            <person name="Brown C.T."/>
            <person name="Hug L.A."/>
            <person name="Sharon I."/>
            <person name="Castelle C.J."/>
            <person name="Probst A.J."/>
            <person name="Thomas B.C."/>
            <person name="Singh A."/>
            <person name="Wilkins M.J."/>
            <person name="Karaoz U."/>
            <person name="Brodie E.L."/>
            <person name="Williams K.H."/>
            <person name="Hubbard S.S."/>
            <person name="Banfield J.F."/>
        </authorList>
    </citation>
    <scope>NUCLEOTIDE SEQUENCE [LARGE SCALE GENOMIC DNA]</scope>
</reference>
<comment type="caution">
    <text evidence="1">The sequence shown here is derived from an EMBL/GenBank/DDBJ whole genome shotgun (WGS) entry which is preliminary data.</text>
</comment>
<evidence type="ECO:0000313" key="2">
    <source>
        <dbReference type="Proteomes" id="UP000178602"/>
    </source>
</evidence>
<dbReference type="AlphaFoldDB" id="A0A1F4T715"/>
<gene>
    <name evidence="1" type="ORF">A3K49_06015</name>
</gene>
<name>A0A1F4T715_UNCSA</name>